<sequence>MGSLFTYVYRGSSLDRVREKLDRACATPSWNSLFENAVCTTLVAPVSDHSPLLVDTDGSLGRTNRNFRFDNSWLLDNDFFAIVMRSWQGSATANLIRRRNKVIDDVQDWGKARNRLRWQQKCLVQQKLDSEIDSLDQLTIQHLKDKWNILLAEDEIRLKQ</sequence>
<reference evidence="1 2" key="1">
    <citation type="submission" date="2021-09" db="EMBL/GenBank/DDBJ databases">
        <title>Genomic insights and catalytic innovation underlie evolution of tropane alkaloids biosynthesis.</title>
        <authorList>
            <person name="Wang Y.-J."/>
            <person name="Tian T."/>
            <person name="Huang J.-P."/>
            <person name="Huang S.-X."/>
        </authorList>
    </citation>
    <scope>NUCLEOTIDE SEQUENCE [LARGE SCALE GENOMIC DNA]</scope>
    <source>
        <strain evidence="1">KIB-2018</strain>
        <tissue evidence="1">Leaf</tissue>
    </source>
</reference>
<keyword evidence="2" id="KW-1185">Reference proteome</keyword>
<dbReference type="PANTHER" id="PTHR33710:SF79">
    <property type="entry name" value="OS06G0205337 PROTEIN"/>
    <property type="match status" value="1"/>
</dbReference>
<organism evidence="1 2">
    <name type="scientific">Erythroxylum novogranatense</name>
    <dbReference type="NCBI Taxonomy" id="1862640"/>
    <lineage>
        <taxon>Eukaryota</taxon>
        <taxon>Viridiplantae</taxon>
        <taxon>Streptophyta</taxon>
        <taxon>Embryophyta</taxon>
        <taxon>Tracheophyta</taxon>
        <taxon>Spermatophyta</taxon>
        <taxon>Magnoliopsida</taxon>
        <taxon>eudicotyledons</taxon>
        <taxon>Gunneridae</taxon>
        <taxon>Pentapetalae</taxon>
        <taxon>rosids</taxon>
        <taxon>fabids</taxon>
        <taxon>Malpighiales</taxon>
        <taxon>Erythroxylaceae</taxon>
        <taxon>Erythroxylum</taxon>
    </lineage>
</organism>
<dbReference type="Proteomes" id="UP001159364">
    <property type="component" value="Linkage Group LG09"/>
</dbReference>
<gene>
    <name evidence="1" type="ORF">K2173_002169</name>
</gene>
<proteinExistence type="predicted"/>
<dbReference type="PANTHER" id="PTHR33710">
    <property type="entry name" value="BNAC02G09200D PROTEIN"/>
    <property type="match status" value="1"/>
</dbReference>
<evidence type="ECO:0008006" key="3">
    <source>
        <dbReference type="Google" id="ProtNLM"/>
    </source>
</evidence>
<accession>A0AAV8SQM2</accession>
<dbReference type="EMBL" id="JAIWQS010000009">
    <property type="protein sequence ID" value="KAJ8754269.1"/>
    <property type="molecule type" value="Genomic_DNA"/>
</dbReference>
<name>A0AAV8SQM2_9ROSI</name>
<comment type="caution">
    <text evidence="1">The sequence shown here is derived from an EMBL/GenBank/DDBJ whole genome shotgun (WGS) entry which is preliminary data.</text>
</comment>
<evidence type="ECO:0000313" key="2">
    <source>
        <dbReference type="Proteomes" id="UP001159364"/>
    </source>
</evidence>
<protein>
    <recommendedName>
        <fullName evidence="3">Endonuclease/exonuclease/phosphatase domain-containing protein</fullName>
    </recommendedName>
</protein>
<evidence type="ECO:0000313" key="1">
    <source>
        <dbReference type="EMBL" id="KAJ8754269.1"/>
    </source>
</evidence>
<dbReference type="AlphaFoldDB" id="A0AAV8SQM2"/>